<dbReference type="OrthoDB" id="4532287at2"/>
<dbReference type="PANTHER" id="PTHR23088:SF27">
    <property type="entry name" value="DEAMINATED GLUTATHIONE AMIDASE"/>
    <property type="match status" value="1"/>
</dbReference>
<name>A0A3E0A0F7_9ACTN</name>
<dbReference type="GO" id="GO:0016787">
    <property type="term" value="F:hydrolase activity"/>
    <property type="evidence" value="ECO:0007669"/>
    <property type="project" value="UniProtKB-KW"/>
</dbReference>
<proteinExistence type="inferred from homology"/>
<keyword evidence="3" id="KW-0378">Hydrolase</keyword>
<dbReference type="InterPro" id="IPR003010">
    <property type="entry name" value="C-N_Hydrolase"/>
</dbReference>
<comment type="similarity">
    <text evidence="1">Belongs to the carbon-nitrogen hydrolase superfamily. NIT1/NIT2 family.</text>
</comment>
<accession>A0A3E0A0F7</accession>
<dbReference type="PANTHER" id="PTHR23088">
    <property type="entry name" value="NITRILASE-RELATED"/>
    <property type="match status" value="1"/>
</dbReference>
<evidence type="ECO:0000259" key="2">
    <source>
        <dbReference type="PROSITE" id="PS50263"/>
    </source>
</evidence>
<sequence>MDTPPATPLPVAAAQATPAPGDIAHNASLAARLVGQAADAGARLVVLPELFLCAYHPPTLHADPAATDLAAGEAGEIDDGRLDPLRVAARERSVVVVVGASVRHGDGRRTCSAVLVERTGKTVTAYDKQLLWGPEENALFTPGTSGATLLVDGWRLGLGICYDGCFPEHGRAAADDGAHGYLVPSGYVVGSAHRRDVYYAARALDNTMYVVFANSVGGDPDWSFNGGAAVYDPEGRPLVRAADEGESVVVATLDPAELARVRAAHTMLRDRRELGERRILSAN</sequence>
<dbReference type="AlphaFoldDB" id="A0A3E0A0F7"/>
<evidence type="ECO:0000313" key="4">
    <source>
        <dbReference type="Proteomes" id="UP000256913"/>
    </source>
</evidence>
<evidence type="ECO:0000313" key="3">
    <source>
        <dbReference type="EMBL" id="REG01894.1"/>
    </source>
</evidence>
<protein>
    <submittedName>
        <fullName evidence="3">Putative amidohydrolase</fullName>
    </submittedName>
</protein>
<dbReference type="InterPro" id="IPR036526">
    <property type="entry name" value="C-N_Hydrolase_sf"/>
</dbReference>
<dbReference type="Gene3D" id="3.60.110.10">
    <property type="entry name" value="Carbon-nitrogen hydrolase"/>
    <property type="match status" value="1"/>
</dbReference>
<gene>
    <name evidence="3" type="ORF">DFJ67_7983</name>
</gene>
<dbReference type="Proteomes" id="UP000256913">
    <property type="component" value="Unassembled WGS sequence"/>
</dbReference>
<dbReference type="CDD" id="cd07197">
    <property type="entry name" value="nitrilase"/>
    <property type="match status" value="1"/>
</dbReference>
<evidence type="ECO:0000256" key="1">
    <source>
        <dbReference type="ARBA" id="ARBA00010613"/>
    </source>
</evidence>
<keyword evidence="4" id="KW-1185">Reference proteome</keyword>
<dbReference type="Pfam" id="PF00795">
    <property type="entry name" value="CN_hydrolase"/>
    <property type="match status" value="1"/>
</dbReference>
<reference evidence="3 4" key="1">
    <citation type="submission" date="2018-08" db="EMBL/GenBank/DDBJ databases">
        <title>Sequencing the genomes of 1000 actinobacteria strains.</title>
        <authorList>
            <person name="Klenk H.-P."/>
        </authorList>
    </citation>
    <scope>NUCLEOTIDE SEQUENCE [LARGE SCALE GENOMIC DNA]</scope>
    <source>
        <strain evidence="3 4">DSM 44099</strain>
    </source>
</reference>
<dbReference type="SUPFAM" id="SSF56317">
    <property type="entry name" value="Carbon-nitrogen hydrolase"/>
    <property type="match status" value="1"/>
</dbReference>
<dbReference type="EMBL" id="QUMQ01000001">
    <property type="protein sequence ID" value="REG01894.1"/>
    <property type="molecule type" value="Genomic_DNA"/>
</dbReference>
<dbReference type="RefSeq" id="WP_116074466.1">
    <property type="nucleotide sequence ID" value="NZ_BONB01000032.1"/>
</dbReference>
<feature type="domain" description="CN hydrolase" evidence="2">
    <location>
        <begin position="9"/>
        <end position="255"/>
    </location>
</feature>
<comment type="caution">
    <text evidence="3">The sequence shown here is derived from an EMBL/GenBank/DDBJ whole genome shotgun (WGS) entry which is preliminary data.</text>
</comment>
<organism evidence="3 4">
    <name type="scientific">Asanoa ferruginea</name>
    <dbReference type="NCBI Taxonomy" id="53367"/>
    <lineage>
        <taxon>Bacteria</taxon>
        <taxon>Bacillati</taxon>
        <taxon>Actinomycetota</taxon>
        <taxon>Actinomycetes</taxon>
        <taxon>Micromonosporales</taxon>
        <taxon>Micromonosporaceae</taxon>
        <taxon>Asanoa</taxon>
    </lineage>
</organism>
<dbReference type="PROSITE" id="PS50263">
    <property type="entry name" value="CN_HYDROLASE"/>
    <property type="match status" value="1"/>
</dbReference>